<dbReference type="EMBL" id="RBXP01000014">
    <property type="protein sequence ID" value="RKT58613.1"/>
    <property type="molecule type" value="Genomic_DNA"/>
</dbReference>
<organism evidence="2 3">
    <name type="scientific">Azonexus fungiphilus</name>
    <dbReference type="NCBI Taxonomy" id="146940"/>
    <lineage>
        <taxon>Bacteria</taxon>
        <taxon>Pseudomonadati</taxon>
        <taxon>Pseudomonadota</taxon>
        <taxon>Betaproteobacteria</taxon>
        <taxon>Rhodocyclales</taxon>
        <taxon>Azonexaceae</taxon>
        <taxon>Azonexus</taxon>
    </lineage>
</organism>
<dbReference type="InterPro" id="IPR013976">
    <property type="entry name" value="HDOD"/>
</dbReference>
<dbReference type="PANTHER" id="PTHR33525:SF3">
    <property type="entry name" value="RIBONUCLEASE Y"/>
    <property type="match status" value="1"/>
</dbReference>
<dbReference type="SUPFAM" id="SSF109604">
    <property type="entry name" value="HD-domain/PDEase-like"/>
    <property type="match status" value="1"/>
</dbReference>
<reference evidence="2 3" key="1">
    <citation type="submission" date="2018-10" db="EMBL/GenBank/DDBJ databases">
        <title>Genomic Encyclopedia of Type Strains, Phase IV (KMG-IV): sequencing the most valuable type-strain genomes for metagenomic binning, comparative biology and taxonomic classification.</title>
        <authorList>
            <person name="Goeker M."/>
        </authorList>
    </citation>
    <scope>NUCLEOTIDE SEQUENCE [LARGE SCALE GENOMIC DNA]</scope>
    <source>
        <strain evidence="2 3">DSM 23841</strain>
    </source>
</reference>
<dbReference type="AlphaFoldDB" id="A0A495WCX9"/>
<evidence type="ECO:0000259" key="1">
    <source>
        <dbReference type="PROSITE" id="PS51833"/>
    </source>
</evidence>
<name>A0A495WCX9_9RHOO</name>
<keyword evidence="3" id="KW-1185">Reference proteome</keyword>
<gene>
    <name evidence="2" type="ORF">DFR40_1634</name>
</gene>
<dbReference type="OrthoDB" id="9797768at2"/>
<protein>
    <submittedName>
        <fullName evidence="2">HD-like signal output (HDOD) protein</fullName>
    </submittedName>
</protein>
<sequence length="278" mass="29648">MERLEALRLVAAQALHGELVFPTGLDVSLTLLRALDDPDCHVDHAVRLVKGDPLLAARVVAVANASIYCRPGQQTADLRQAVARIGLRTTRTLAVAIATRRLAGTPQSPRLREAANRLWAHTSEVAALAQVIARRVSHVDPETAFFAGVVHEIGGFYLISRAADMPTLLDGDPGDWTEDNEAIVGRAILARLDIPPTVCAAIEAMWEGLRSLPPASLGDTLLLADELALTPSPLYTTDATRTADSAPQIDAVVNERTLSEILAESAGEVAELAAALRQ</sequence>
<dbReference type="Pfam" id="PF08668">
    <property type="entry name" value="HDOD"/>
    <property type="match status" value="1"/>
</dbReference>
<dbReference type="RefSeq" id="WP_121457983.1">
    <property type="nucleotide sequence ID" value="NZ_RBXP01000014.1"/>
</dbReference>
<dbReference type="Gene3D" id="1.10.3210.10">
    <property type="entry name" value="Hypothetical protein af1432"/>
    <property type="match status" value="1"/>
</dbReference>
<proteinExistence type="predicted"/>
<dbReference type="InterPro" id="IPR052340">
    <property type="entry name" value="RNase_Y/CdgJ"/>
</dbReference>
<feature type="domain" description="HDOD" evidence="1">
    <location>
        <begin position="21"/>
        <end position="208"/>
    </location>
</feature>
<dbReference type="PANTHER" id="PTHR33525">
    <property type="match status" value="1"/>
</dbReference>
<accession>A0A495WCX9</accession>
<dbReference type="Proteomes" id="UP000270626">
    <property type="component" value="Unassembled WGS sequence"/>
</dbReference>
<evidence type="ECO:0000313" key="2">
    <source>
        <dbReference type="EMBL" id="RKT58613.1"/>
    </source>
</evidence>
<evidence type="ECO:0000313" key="3">
    <source>
        <dbReference type="Proteomes" id="UP000270626"/>
    </source>
</evidence>
<comment type="caution">
    <text evidence="2">The sequence shown here is derived from an EMBL/GenBank/DDBJ whole genome shotgun (WGS) entry which is preliminary data.</text>
</comment>
<dbReference type="PROSITE" id="PS51833">
    <property type="entry name" value="HDOD"/>
    <property type="match status" value="1"/>
</dbReference>